<comment type="caution">
    <text evidence="1">The sequence shown here is derived from an EMBL/GenBank/DDBJ whole genome shotgun (WGS) entry which is preliminary data.</text>
</comment>
<organism evidence="1 2">
    <name type="scientific">Candidatus Amesbacteria bacterium GW2011_GWC1_48_10</name>
    <dbReference type="NCBI Taxonomy" id="1618365"/>
    <lineage>
        <taxon>Bacteria</taxon>
        <taxon>Candidatus Amesiibacteriota</taxon>
    </lineage>
</organism>
<name>A0A0G1UB47_9BACT</name>
<evidence type="ECO:0000313" key="2">
    <source>
        <dbReference type="Proteomes" id="UP000034877"/>
    </source>
</evidence>
<proteinExistence type="predicted"/>
<accession>A0A0G1UB47</accession>
<gene>
    <name evidence="1" type="ORF">UY22_C0044G0015</name>
</gene>
<reference evidence="1 2" key="1">
    <citation type="journal article" date="2015" name="Nature">
        <title>rRNA introns, odd ribosomes, and small enigmatic genomes across a large radiation of phyla.</title>
        <authorList>
            <person name="Brown C.T."/>
            <person name="Hug L.A."/>
            <person name="Thomas B.C."/>
            <person name="Sharon I."/>
            <person name="Castelle C.J."/>
            <person name="Singh A."/>
            <person name="Wilkins M.J."/>
            <person name="Williams K.H."/>
            <person name="Banfield J.F."/>
        </authorList>
    </citation>
    <scope>NUCLEOTIDE SEQUENCE [LARGE SCALE GENOMIC DNA]</scope>
</reference>
<evidence type="ECO:0000313" key="1">
    <source>
        <dbReference type="EMBL" id="KKU91344.1"/>
    </source>
</evidence>
<sequence>MAVLLRVVALSHSEAVLFDMFSLRAISPSEWPASLNSIALFLIEPLCAST</sequence>
<dbReference type="Proteomes" id="UP000034877">
    <property type="component" value="Unassembled WGS sequence"/>
</dbReference>
<protein>
    <submittedName>
        <fullName evidence="1">Uncharacterized protein</fullName>
    </submittedName>
</protein>
<dbReference type="EMBL" id="LCPE01000044">
    <property type="protein sequence ID" value="KKU91344.1"/>
    <property type="molecule type" value="Genomic_DNA"/>
</dbReference>
<dbReference type="AlphaFoldDB" id="A0A0G1UB47"/>